<gene>
    <name evidence="1" type="ORF">AEK19_MT0236</name>
</gene>
<name>A0A1Y0AZE4_9LAMI</name>
<geneLocation type="mitochondrion" evidence="1"/>
<proteinExistence type="predicted"/>
<accession>A0A1Y0AZE4</accession>
<reference evidence="1" key="1">
    <citation type="submission" date="2017-03" db="EMBL/GenBank/DDBJ databases">
        <title>The mitochondrial genome of the carnivorous plant Utricularia reniformis (Lentibulariaceae): structure, comparative analysis and evolutionary landmarks.</title>
        <authorList>
            <person name="Silva S.R."/>
            <person name="Alvarenga D.O."/>
            <person name="Michael T.P."/>
            <person name="Miranda V.F.O."/>
            <person name="Varani A.M."/>
        </authorList>
    </citation>
    <scope>NUCLEOTIDE SEQUENCE</scope>
</reference>
<protein>
    <submittedName>
        <fullName evidence="1">Uncharacterized protein</fullName>
    </submittedName>
</protein>
<sequence>MRSLNAKRPSLPTALTRVNLLRHSPCYSLMSSLLATFSVDFLSGLFRFSNNNNVKL</sequence>
<evidence type="ECO:0000313" key="1">
    <source>
        <dbReference type="EMBL" id="ART30514.1"/>
    </source>
</evidence>
<dbReference type="AlphaFoldDB" id="A0A1Y0AZE4"/>
<keyword evidence="1" id="KW-0496">Mitochondrion</keyword>
<dbReference type="EMBL" id="KY774314">
    <property type="protein sequence ID" value="ART30514.1"/>
    <property type="molecule type" value="Genomic_DNA"/>
</dbReference>
<organism evidence="1">
    <name type="scientific">Utricularia reniformis</name>
    <dbReference type="NCBI Taxonomy" id="192314"/>
    <lineage>
        <taxon>Eukaryota</taxon>
        <taxon>Viridiplantae</taxon>
        <taxon>Streptophyta</taxon>
        <taxon>Embryophyta</taxon>
        <taxon>Tracheophyta</taxon>
        <taxon>Spermatophyta</taxon>
        <taxon>Magnoliopsida</taxon>
        <taxon>eudicotyledons</taxon>
        <taxon>Gunneridae</taxon>
        <taxon>Pentapetalae</taxon>
        <taxon>asterids</taxon>
        <taxon>lamiids</taxon>
        <taxon>Lamiales</taxon>
        <taxon>Lentibulariaceae</taxon>
        <taxon>Utricularia</taxon>
    </lineage>
</organism>